<protein>
    <submittedName>
        <fullName evidence="1">Minor capsid protein</fullName>
    </submittedName>
</protein>
<dbReference type="Pfam" id="PF11114">
    <property type="entry name" value="Minor_capsid_2"/>
    <property type="match status" value="1"/>
</dbReference>
<evidence type="ECO:0000313" key="2">
    <source>
        <dbReference type="Proteomes" id="UP001529343"/>
    </source>
</evidence>
<keyword evidence="2" id="KW-1185">Reference proteome</keyword>
<reference evidence="1 2" key="2">
    <citation type="submission" date="2023-06" db="EMBL/GenBank/DDBJ databases">
        <authorList>
            <person name="Zeman M."/>
            <person name="Kubasova T."/>
            <person name="Jahodarova E."/>
            <person name="Nykrynova M."/>
            <person name="Rychlik I."/>
        </authorList>
    </citation>
    <scope>NUCLEOTIDE SEQUENCE [LARGE SCALE GENOMIC DNA]</scope>
    <source>
        <strain evidence="1 2">161_Gplus</strain>
    </source>
</reference>
<dbReference type="InterPro" id="IPR021080">
    <property type="entry name" value="Minor_capsid_protein"/>
</dbReference>
<organism evidence="1 2">
    <name type="scientific">Limosilactobacillus pontis</name>
    <dbReference type="NCBI Taxonomy" id="35787"/>
    <lineage>
        <taxon>Bacteria</taxon>
        <taxon>Bacillati</taxon>
        <taxon>Bacillota</taxon>
        <taxon>Bacilli</taxon>
        <taxon>Lactobacillales</taxon>
        <taxon>Lactobacillaceae</taxon>
        <taxon>Limosilactobacillus</taxon>
    </lineage>
</organism>
<dbReference type="EMBL" id="JAUDDW010000001">
    <property type="protein sequence ID" value="MDM8265661.1"/>
    <property type="molecule type" value="Genomic_DNA"/>
</dbReference>
<reference evidence="2" key="1">
    <citation type="submission" date="2023-06" db="EMBL/GenBank/DDBJ databases">
        <title>Identification and characterization of horizontal gene transfer across gut microbiota members of farm animals based on homology search.</title>
        <authorList>
            <person name="Zeman M."/>
            <person name="Kubasova T."/>
            <person name="Jahodarova E."/>
            <person name="Nykrynova M."/>
            <person name="Rychlik I."/>
        </authorList>
    </citation>
    <scope>NUCLEOTIDE SEQUENCE [LARGE SCALE GENOMIC DNA]</scope>
    <source>
        <strain evidence="2">161_Gplus</strain>
    </source>
</reference>
<comment type="caution">
    <text evidence="1">The sequence shown here is derived from an EMBL/GenBank/DDBJ whole genome shotgun (WGS) entry which is preliminary data.</text>
</comment>
<gene>
    <name evidence="1" type="ORF">QUW44_00530</name>
</gene>
<name>A0ABT7UVC8_9LACO</name>
<proteinExistence type="predicted"/>
<evidence type="ECO:0000313" key="1">
    <source>
        <dbReference type="EMBL" id="MDM8265661.1"/>
    </source>
</evidence>
<sequence length="118" mass="13260">MGVRITTNVPFMRKMLSDASLERARYVLADQAMSDMDKFVPLKSSALVNSAHLDADYNIVYTTPYAKAQFYGKINGYPVKNYTQTPGRYPTKRWDLRAKALYGDAWAKKVGQSLLGGN</sequence>
<accession>A0ABT7UVC8</accession>
<dbReference type="RefSeq" id="WP_289585600.1">
    <property type="nucleotide sequence ID" value="NZ_JAUDDW010000001.1"/>
</dbReference>
<dbReference type="Proteomes" id="UP001529343">
    <property type="component" value="Unassembled WGS sequence"/>
</dbReference>